<keyword evidence="1" id="KW-0175">Coiled coil</keyword>
<sequence>MNLGSLGSLFIDMRADTAQFETDMGRAQRVSQQRAEAIQKGIQNAAKNIAAALAAIDVGRRMGDGIKNAIDQADQLSKSSQKLGIGIKELSGLKFAADFSDVDFGSLETGLAKFNQTVHMAIEGSREQKSAFDALGISLTDAAGHYKSTDQYVNEVADAFQHSQDTASKTAVAMALFGRAGADMIPLLNGGSQGIADMTAQAERLGLVIEKTTGKAAEDYNDHLNMIAKTTEGLYNRVADNLLPTLNDLATQYQAWATDSKNVANATEVINTGVRLVIVSALVAKGAFVDLGTVIGGLAAAGQQLHLNWSDMVVPGKAIYKFAKNGDAAMAVMKEAFSDARDSTSKDIEAIVKAWEAGNKAIDKASQTPAGKPPGSKDDGRKVINFGNSTAAYQAVTDQAAQKKRVDDMIASLADQSATLGYNARALDLYRAAAEGASNAQLDMINQLHDNIDAFNAAQKAVEDYQKQQEQLQQMVSSFKDAPQYSGIDAVVGGSFGELGKIDDAGQQLEKWYDNQLQMLDEFRKDRADLQSLWDDKEAQLEQEHQDHLLALEKARQIARLDVLSETFSNIATLSESGNKKLAAIGKASAIAQATIDGILAVQKALAAAPPPLNFVLAGAVGVAQAVNVAKISGVGFESGGYTGDFGTKQVAGVVHGREFVVNAAATARYRGVLEAMNSAPNVPGMSAMASGGGNRDVRVISELGFPVQPVPFVRHGELAVRLRYTEDVASVRGYAMAVHDAENNGPMTKAQNDRTGVRRLPKVARR</sequence>
<evidence type="ECO:0000256" key="2">
    <source>
        <dbReference type="SAM" id="MobiDB-lite"/>
    </source>
</evidence>
<accession>A0A970B987</accession>
<dbReference type="RefSeq" id="WP_168148390.1">
    <property type="nucleotide sequence ID" value="NZ_JAAVXB010000006.1"/>
</dbReference>
<proteinExistence type="predicted"/>
<feature type="region of interest" description="Disordered" evidence="2">
    <location>
        <begin position="362"/>
        <end position="381"/>
    </location>
</feature>
<comment type="caution">
    <text evidence="3">The sequence shown here is derived from an EMBL/GenBank/DDBJ whole genome shotgun (WGS) entry which is preliminary data.</text>
</comment>
<feature type="region of interest" description="Disordered" evidence="2">
    <location>
        <begin position="744"/>
        <end position="767"/>
    </location>
</feature>
<evidence type="ECO:0000313" key="4">
    <source>
        <dbReference type="Proteomes" id="UP000653472"/>
    </source>
</evidence>
<feature type="coiled-coil region" evidence="1">
    <location>
        <begin position="455"/>
        <end position="482"/>
    </location>
</feature>
<evidence type="ECO:0000313" key="3">
    <source>
        <dbReference type="EMBL" id="NKF23064.1"/>
    </source>
</evidence>
<feature type="compositionally biased region" description="Basic residues" evidence="2">
    <location>
        <begin position="758"/>
        <end position="767"/>
    </location>
</feature>
<organism evidence="3 4">
    <name type="scientific">Solimonas marina</name>
    <dbReference type="NCBI Taxonomy" id="2714601"/>
    <lineage>
        <taxon>Bacteria</taxon>
        <taxon>Pseudomonadati</taxon>
        <taxon>Pseudomonadota</taxon>
        <taxon>Gammaproteobacteria</taxon>
        <taxon>Nevskiales</taxon>
        <taxon>Nevskiaceae</taxon>
        <taxon>Solimonas</taxon>
    </lineage>
</organism>
<protein>
    <submittedName>
        <fullName evidence="3">Uncharacterized protein</fullName>
    </submittedName>
</protein>
<dbReference type="Proteomes" id="UP000653472">
    <property type="component" value="Unassembled WGS sequence"/>
</dbReference>
<dbReference type="EMBL" id="JAAVXB010000006">
    <property type="protein sequence ID" value="NKF23064.1"/>
    <property type="molecule type" value="Genomic_DNA"/>
</dbReference>
<reference evidence="3" key="1">
    <citation type="submission" date="2020-03" db="EMBL/GenBank/DDBJ databases">
        <title>Solimonas marina sp. nov., isolated from deep seawater of the Pacific Ocean.</title>
        <authorList>
            <person name="Liu X."/>
            <person name="Lai Q."/>
            <person name="Sun F."/>
            <person name="Gai Y."/>
            <person name="Li G."/>
            <person name="Shao Z."/>
        </authorList>
    </citation>
    <scope>NUCLEOTIDE SEQUENCE</scope>
    <source>
        <strain evidence="3">C16B3</strain>
    </source>
</reference>
<name>A0A970B987_9GAMM</name>
<keyword evidence="4" id="KW-1185">Reference proteome</keyword>
<gene>
    <name evidence="3" type="ORF">G7Y82_12110</name>
</gene>
<evidence type="ECO:0000256" key="1">
    <source>
        <dbReference type="SAM" id="Coils"/>
    </source>
</evidence>
<dbReference type="AlphaFoldDB" id="A0A970B987"/>